<dbReference type="OMA" id="QAMDINT"/>
<dbReference type="InterPro" id="IPR011009">
    <property type="entry name" value="Kinase-like_dom_sf"/>
</dbReference>
<dbReference type="InParanoid" id="A0A7N2LGW4"/>
<gene>
    <name evidence="5" type="primary">LOC115983816</name>
</gene>
<dbReference type="Gene3D" id="3.30.200.20">
    <property type="entry name" value="Phosphorylase Kinase, domain 1"/>
    <property type="match status" value="1"/>
</dbReference>
<proteinExistence type="predicted"/>
<reference evidence="5" key="2">
    <citation type="submission" date="2021-01" db="UniProtKB">
        <authorList>
            <consortium name="EnsemblPlants"/>
        </authorList>
    </citation>
    <scope>IDENTIFICATION</scope>
</reference>
<evidence type="ECO:0000313" key="5">
    <source>
        <dbReference type="EnsemblPlants" id="QL04p038933:mrna"/>
    </source>
</evidence>
<organism evidence="5 6">
    <name type="scientific">Quercus lobata</name>
    <name type="common">Valley oak</name>
    <dbReference type="NCBI Taxonomy" id="97700"/>
    <lineage>
        <taxon>Eukaryota</taxon>
        <taxon>Viridiplantae</taxon>
        <taxon>Streptophyta</taxon>
        <taxon>Embryophyta</taxon>
        <taxon>Tracheophyta</taxon>
        <taxon>Spermatophyta</taxon>
        <taxon>Magnoliopsida</taxon>
        <taxon>eudicotyledons</taxon>
        <taxon>Gunneridae</taxon>
        <taxon>Pentapetalae</taxon>
        <taxon>rosids</taxon>
        <taxon>fabids</taxon>
        <taxon>Fagales</taxon>
        <taxon>Fagaceae</taxon>
        <taxon>Quercus</taxon>
    </lineage>
</organism>
<dbReference type="RefSeq" id="XP_030962499.1">
    <property type="nucleotide sequence ID" value="XM_031106639.1"/>
</dbReference>
<evidence type="ECO:0000259" key="4">
    <source>
        <dbReference type="PROSITE" id="PS50011"/>
    </source>
</evidence>
<feature type="region of interest" description="Disordered" evidence="3">
    <location>
        <begin position="367"/>
        <end position="393"/>
    </location>
</feature>
<dbReference type="GO" id="GO:0005886">
    <property type="term" value="C:plasma membrane"/>
    <property type="evidence" value="ECO:0007669"/>
    <property type="project" value="TreeGrafter"/>
</dbReference>
<evidence type="ECO:0000256" key="1">
    <source>
        <dbReference type="ARBA" id="ARBA00022741"/>
    </source>
</evidence>
<dbReference type="GO" id="GO:0004674">
    <property type="term" value="F:protein serine/threonine kinase activity"/>
    <property type="evidence" value="ECO:0007669"/>
    <property type="project" value="TreeGrafter"/>
</dbReference>
<dbReference type="Pfam" id="PF07714">
    <property type="entry name" value="PK_Tyr_Ser-Thr"/>
    <property type="match status" value="1"/>
</dbReference>
<evidence type="ECO:0000256" key="3">
    <source>
        <dbReference type="SAM" id="MobiDB-lite"/>
    </source>
</evidence>
<dbReference type="PANTHER" id="PTHR27005">
    <property type="entry name" value="WALL-ASSOCIATED RECEPTOR KINASE-LIKE 21"/>
    <property type="match status" value="1"/>
</dbReference>
<protein>
    <recommendedName>
        <fullName evidence="4">Protein kinase domain-containing protein</fullName>
    </recommendedName>
</protein>
<dbReference type="GeneID" id="115983816"/>
<reference evidence="5 6" key="1">
    <citation type="journal article" date="2016" name="G3 (Bethesda)">
        <title>First Draft Assembly and Annotation of the Genome of a California Endemic Oak Quercus lobata Nee (Fagaceae).</title>
        <authorList>
            <person name="Sork V.L."/>
            <person name="Fitz-Gibbon S.T."/>
            <person name="Puiu D."/>
            <person name="Crepeau M."/>
            <person name="Gugger P.F."/>
            <person name="Sherman R."/>
            <person name="Stevens K."/>
            <person name="Langley C.H."/>
            <person name="Pellegrini M."/>
            <person name="Salzberg S.L."/>
        </authorList>
    </citation>
    <scope>NUCLEOTIDE SEQUENCE [LARGE SCALE GENOMIC DNA]</scope>
    <source>
        <strain evidence="5 6">cv. SW786</strain>
    </source>
</reference>
<dbReference type="EnsemblPlants" id="QL04p038933:mrna">
    <property type="protein sequence ID" value="QL04p038933:mrna"/>
    <property type="gene ID" value="QL04p038933"/>
</dbReference>
<dbReference type="RefSeq" id="XP_030962500.1">
    <property type="nucleotide sequence ID" value="XM_031106640.1"/>
</dbReference>
<dbReference type="SUPFAM" id="SSF56112">
    <property type="entry name" value="Protein kinase-like (PK-like)"/>
    <property type="match status" value="1"/>
</dbReference>
<dbReference type="InterPro" id="IPR001245">
    <property type="entry name" value="Ser-Thr/Tyr_kinase_cat_dom"/>
</dbReference>
<dbReference type="GO" id="GO:0005524">
    <property type="term" value="F:ATP binding"/>
    <property type="evidence" value="ECO:0007669"/>
    <property type="project" value="UniProtKB-KW"/>
</dbReference>
<sequence>MRTWLRDHFFNKRRKERERAFFENGSKLLEKLIASCNGKSIPIRTFSDQQLGQATNNYCEKQEWCWYKGSLEGRIVFVKRLPDSKLWADIAINDLVMSAKMSAHSNVLNPIGCCLETPSPVLVYEFAANGFLMDRIYVSRVTKQKNQPMAWMSRLKIARHIAYAISYLHTAFHRPVIHMALRMHGILLDEHDVPKLCNLFHSVSIPEGETDVKGHEVLRNFRFYAPEFRASGKVTEKTDVYDFGRLLLELLTGENSYHIIRLTINEGSTLVEYMHNRTQGHCINEIVDPTILADGEAGASLQRQLQAVVNLALTCTEEDPQRRPTMVDVTKKLRRIERFTKVDEEALGSVRNLKLHERFEGHASASLKRNISNDESQAVKEASESLRSLIVTE</sequence>
<dbReference type="AlphaFoldDB" id="A0A7N2LGW4"/>
<dbReference type="EMBL" id="LRBV02000004">
    <property type="status" value="NOT_ANNOTATED_CDS"/>
    <property type="molecule type" value="Genomic_DNA"/>
</dbReference>
<dbReference type="PROSITE" id="PS50011">
    <property type="entry name" value="PROTEIN_KINASE_DOM"/>
    <property type="match status" value="1"/>
</dbReference>
<dbReference type="Gene3D" id="1.10.510.10">
    <property type="entry name" value="Transferase(Phosphotransferase) domain 1"/>
    <property type="match status" value="1"/>
</dbReference>
<dbReference type="OrthoDB" id="10298431at2759"/>
<dbReference type="Proteomes" id="UP000594261">
    <property type="component" value="Chromosome 4"/>
</dbReference>
<dbReference type="Gramene" id="QL04p038933:mrna">
    <property type="protein sequence ID" value="QL04p038933:mrna"/>
    <property type="gene ID" value="QL04p038933"/>
</dbReference>
<dbReference type="InterPro" id="IPR000719">
    <property type="entry name" value="Prot_kinase_dom"/>
</dbReference>
<dbReference type="InterPro" id="IPR045274">
    <property type="entry name" value="WAK-like"/>
</dbReference>
<name>A0A7N2LGW4_QUELO</name>
<feature type="domain" description="Protein kinase" evidence="4">
    <location>
        <begin position="26"/>
        <end position="340"/>
    </location>
</feature>
<dbReference type="KEGG" id="qlo:115983816"/>
<keyword evidence="1" id="KW-0547">Nucleotide-binding</keyword>
<evidence type="ECO:0000256" key="2">
    <source>
        <dbReference type="ARBA" id="ARBA00022840"/>
    </source>
</evidence>
<feature type="compositionally biased region" description="Polar residues" evidence="3">
    <location>
        <begin position="367"/>
        <end position="376"/>
    </location>
</feature>
<keyword evidence="6" id="KW-1185">Reference proteome</keyword>
<dbReference type="PANTHER" id="PTHR27005:SF543">
    <property type="entry name" value="NON-FUNCTIONAL PSEUDOKINASE ZED1-LIKE"/>
    <property type="match status" value="1"/>
</dbReference>
<accession>A0A7N2LGW4</accession>
<dbReference type="FunCoup" id="A0A7N2LGW4">
    <property type="interactions" value="589"/>
</dbReference>
<keyword evidence="2" id="KW-0067">ATP-binding</keyword>
<evidence type="ECO:0000313" key="6">
    <source>
        <dbReference type="Proteomes" id="UP000594261"/>
    </source>
</evidence>
<dbReference type="GO" id="GO:0007166">
    <property type="term" value="P:cell surface receptor signaling pathway"/>
    <property type="evidence" value="ECO:0007669"/>
    <property type="project" value="InterPro"/>
</dbReference>